<sequence>MQTVTFDISDRDYMLLSRLVELRASTITEDARELVLESRHTIPAQIHFLSTPYVGVAETAGT</sequence>
<name>A0ABY4ALA2_9BURK</name>
<dbReference type="RefSeq" id="WP_243478828.1">
    <property type="nucleotide sequence ID" value="NZ_CP063982.1"/>
</dbReference>
<proteinExistence type="predicted"/>
<gene>
    <name evidence="1" type="ORF">DHf2319_00310</name>
</gene>
<keyword evidence="2" id="KW-1185">Reference proteome</keyword>
<protein>
    <submittedName>
        <fullName evidence="1">Uncharacterized protein</fullName>
    </submittedName>
</protein>
<reference evidence="1 2" key="1">
    <citation type="submission" date="2020-11" db="EMBL/GenBank/DDBJ databases">
        <title>Algicoccus daihaiensis sp.nov., isolated from Daihai Lake in Inner Mongolia.</title>
        <authorList>
            <person name="Kai J."/>
        </authorList>
    </citation>
    <scope>NUCLEOTIDE SEQUENCE [LARGE SCALE GENOMIC DNA]</scope>
    <source>
        <strain evidence="2">f23</strain>
    </source>
</reference>
<dbReference type="EMBL" id="CP063982">
    <property type="protein sequence ID" value="UOD50426.1"/>
    <property type="molecule type" value="Genomic_DNA"/>
</dbReference>
<accession>A0ABY4ALA2</accession>
<evidence type="ECO:0000313" key="2">
    <source>
        <dbReference type="Proteomes" id="UP000831607"/>
    </source>
</evidence>
<dbReference type="Proteomes" id="UP000831607">
    <property type="component" value="Chromosome"/>
</dbReference>
<organism evidence="1 2">
    <name type="scientific">Orrella daihaiensis</name>
    <dbReference type="NCBI Taxonomy" id="2782176"/>
    <lineage>
        <taxon>Bacteria</taxon>
        <taxon>Pseudomonadati</taxon>
        <taxon>Pseudomonadota</taxon>
        <taxon>Betaproteobacteria</taxon>
        <taxon>Burkholderiales</taxon>
        <taxon>Alcaligenaceae</taxon>
        <taxon>Orrella</taxon>
    </lineage>
</organism>
<evidence type="ECO:0000313" key="1">
    <source>
        <dbReference type="EMBL" id="UOD50426.1"/>
    </source>
</evidence>